<protein>
    <submittedName>
        <fullName evidence="1">Uncharacterized protein</fullName>
    </submittedName>
</protein>
<evidence type="ECO:0000313" key="2">
    <source>
        <dbReference type="Proteomes" id="UP001497457"/>
    </source>
</evidence>
<dbReference type="Proteomes" id="UP001497457">
    <property type="component" value="Chromosome 18b"/>
</dbReference>
<organism evidence="1 2">
    <name type="scientific">Urochloa decumbens</name>
    <dbReference type="NCBI Taxonomy" id="240449"/>
    <lineage>
        <taxon>Eukaryota</taxon>
        <taxon>Viridiplantae</taxon>
        <taxon>Streptophyta</taxon>
        <taxon>Embryophyta</taxon>
        <taxon>Tracheophyta</taxon>
        <taxon>Spermatophyta</taxon>
        <taxon>Magnoliopsida</taxon>
        <taxon>Liliopsida</taxon>
        <taxon>Poales</taxon>
        <taxon>Poaceae</taxon>
        <taxon>PACMAD clade</taxon>
        <taxon>Panicoideae</taxon>
        <taxon>Panicodae</taxon>
        <taxon>Paniceae</taxon>
        <taxon>Melinidinae</taxon>
        <taxon>Urochloa</taxon>
    </lineage>
</organism>
<proteinExistence type="predicted"/>
<keyword evidence="2" id="KW-1185">Reference proteome</keyword>
<gene>
    <name evidence="1" type="ORF">URODEC1_LOCUS42011</name>
</gene>
<sequence length="81" mass="9312">MGIPTRQLAQARAAAQDEGIMWTLWKTRNDLVFNDKIVSSPMAVAYKLVAYLSNWKLMLEDEDRQKMTNMISNLARMCETS</sequence>
<accession>A0ABC8Z8K5</accession>
<name>A0ABC8Z8K5_9POAL</name>
<reference evidence="1" key="1">
    <citation type="submission" date="2024-10" db="EMBL/GenBank/DDBJ databases">
        <authorList>
            <person name="Ryan C."/>
        </authorList>
    </citation>
    <scope>NUCLEOTIDE SEQUENCE [LARGE SCALE GENOMIC DNA]</scope>
</reference>
<dbReference type="EMBL" id="OZ075128">
    <property type="protein sequence ID" value="CAL4956394.1"/>
    <property type="molecule type" value="Genomic_DNA"/>
</dbReference>
<evidence type="ECO:0000313" key="1">
    <source>
        <dbReference type="EMBL" id="CAL4956394.1"/>
    </source>
</evidence>
<dbReference type="AlphaFoldDB" id="A0ABC8Z8K5"/>